<feature type="compositionally biased region" description="Polar residues" evidence="2">
    <location>
        <begin position="550"/>
        <end position="561"/>
    </location>
</feature>
<organism evidence="3 4">
    <name type="scientific">Podospora appendiculata</name>
    <dbReference type="NCBI Taxonomy" id="314037"/>
    <lineage>
        <taxon>Eukaryota</taxon>
        <taxon>Fungi</taxon>
        <taxon>Dikarya</taxon>
        <taxon>Ascomycota</taxon>
        <taxon>Pezizomycotina</taxon>
        <taxon>Sordariomycetes</taxon>
        <taxon>Sordariomycetidae</taxon>
        <taxon>Sordariales</taxon>
        <taxon>Podosporaceae</taxon>
        <taxon>Podospora</taxon>
    </lineage>
</organism>
<keyword evidence="4" id="KW-1185">Reference proteome</keyword>
<proteinExistence type="predicted"/>
<evidence type="ECO:0000256" key="2">
    <source>
        <dbReference type="SAM" id="MobiDB-lite"/>
    </source>
</evidence>
<gene>
    <name evidence="3" type="ORF">B0T22DRAFT_212183</name>
</gene>
<feature type="compositionally biased region" description="Low complexity" evidence="2">
    <location>
        <begin position="479"/>
        <end position="493"/>
    </location>
</feature>
<reference evidence="3" key="2">
    <citation type="submission" date="2023-06" db="EMBL/GenBank/DDBJ databases">
        <authorList>
            <consortium name="Lawrence Berkeley National Laboratory"/>
            <person name="Haridas S."/>
            <person name="Hensen N."/>
            <person name="Bonometti L."/>
            <person name="Westerberg I."/>
            <person name="Brannstrom I.O."/>
            <person name="Guillou S."/>
            <person name="Cros-Aarteil S."/>
            <person name="Calhoun S."/>
            <person name="Kuo A."/>
            <person name="Mondo S."/>
            <person name="Pangilinan J."/>
            <person name="Riley R."/>
            <person name="Labutti K."/>
            <person name="Andreopoulos B."/>
            <person name="Lipzen A."/>
            <person name="Chen C."/>
            <person name="Yanf M."/>
            <person name="Daum C."/>
            <person name="Ng V."/>
            <person name="Clum A."/>
            <person name="Steindorff A."/>
            <person name="Ohm R."/>
            <person name="Martin F."/>
            <person name="Silar P."/>
            <person name="Natvig D."/>
            <person name="Lalanne C."/>
            <person name="Gautier V."/>
            <person name="Ament-Velasquez S.L."/>
            <person name="Kruys A."/>
            <person name="Hutchinson M.I."/>
            <person name="Powell A.J."/>
            <person name="Barry K."/>
            <person name="Miller A.N."/>
            <person name="Grigoriev I.V."/>
            <person name="Debuchy R."/>
            <person name="Gladieux P."/>
            <person name="Thoren M.H."/>
            <person name="Johannesson H."/>
        </authorList>
    </citation>
    <scope>NUCLEOTIDE SEQUENCE</scope>
    <source>
        <strain evidence="3">CBS 314.62</strain>
    </source>
</reference>
<feature type="region of interest" description="Disordered" evidence="2">
    <location>
        <begin position="1"/>
        <end position="24"/>
    </location>
</feature>
<name>A0AAE0X4R4_9PEZI</name>
<keyword evidence="1" id="KW-0175">Coiled coil</keyword>
<feature type="coiled-coil region" evidence="1">
    <location>
        <begin position="43"/>
        <end position="210"/>
    </location>
</feature>
<evidence type="ECO:0000256" key="1">
    <source>
        <dbReference type="SAM" id="Coils"/>
    </source>
</evidence>
<dbReference type="Proteomes" id="UP001270362">
    <property type="component" value="Unassembled WGS sequence"/>
</dbReference>
<dbReference type="EMBL" id="JAULSO010000003">
    <property type="protein sequence ID" value="KAK3685147.1"/>
    <property type="molecule type" value="Genomic_DNA"/>
</dbReference>
<accession>A0AAE0X4R4</accession>
<feature type="region of interest" description="Disordered" evidence="2">
    <location>
        <begin position="479"/>
        <end position="561"/>
    </location>
</feature>
<feature type="compositionally biased region" description="Polar residues" evidence="2">
    <location>
        <begin position="511"/>
        <end position="524"/>
    </location>
</feature>
<evidence type="ECO:0000313" key="4">
    <source>
        <dbReference type="Proteomes" id="UP001270362"/>
    </source>
</evidence>
<sequence length="561" mass="62385">MSEKVKRSATAVPNGVSGGKAAGGQAGNFSTSMFKIFSQLDELRKAGNGMQEYETLCQELQRAKQEANDKAQEMEVLRRQCDGKAKEMQGQIAELERDKDCLTRQFETRFKAWDEDRGRHLTEFAELKQLREELVRRKAAVEAADREKRQLCNELAKHRGVADQYLQQVSELQEECETREVQLKMKEQEMKKTEKELKGCRETLAQLNDEIGIQAFDQKRMERKFEELAARSHKLVRSYFDRDIADLGLLANGPVTVSSRIPQAASNSPAARAMRCASAEALIAHQLSTQIFVDFYPLDREADIEISGLVRALEWLDVARPLQATIIRCQLAKVCNESRTAEKIPKQATDVVCGQLGPWLSYDSTRAQQFATDLEGLFSTAMELWQKLQCTRTRVKAAAGLAEHGWFFDDDSRAEYGGRPAEDDGAASGLINNLGGPLAVLFPQIRTGRDTEDSSSSMSLLFHGFALFPAQALVMAATSERGSQAASRRASAYQRRRTSDGEGEPQRTSRRLSNASREGGQQRSVLGAASDSERASLRSSVKGRADHPTASVSSTRSQRST</sequence>
<comment type="caution">
    <text evidence="3">The sequence shown here is derived from an EMBL/GenBank/DDBJ whole genome shotgun (WGS) entry which is preliminary data.</text>
</comment>
<protein>
    <submittedName>
        <fullName evidence="3">Uncharacterized protein</fullName>
    </submittedName>
</protein>
<reference evidence="3" key="1">
    <citation type="journal article" date="2023" name="Mol. Phylogenet. Evol.">
        <title>Genome-scale phylogeny and comparative genomics of the fungal order Sordariales.</title>
        <authorList>
            <person name="Hensen N."/>
            <person name="Bonometti L."/>
            <person name="Westerberg I."/>
            <person name="Brannstrom I.O."/>
            <person name="Guillou S."/>
            <person name="Cros-Aarteil S."/>
            <person name="Calhoun S."/>
            <person name="Haridas S."/>
            <person name="Kuo A."/>
            <person name="Mondo S."/>
            <person name="Pangilinan J."/>
            <person name="Riley R."/>
            <person name="LaButti K."/>
            <person name="Andreopoulos B."/>
            <person name="Lipzen A."/>
            <person name="Chen C."/>
            <person name="Yan M."/>
            <person name="Daum C."/>
            <person name="Ng V."/>
            <person name="Clum A."/>
            <person name="Steindorff A."/>
            <person name="Ohm R.A."/>
            <person name="Martin F."/>
            <person name="Silar P."/>
            <person name="Natvig D.O."/>
            <person name="Lalanne C."/>
            <person name="Gautier V."/>
            <person name="Ament-Velasquez S.L."/>
            <person name="Kruys A."/>
            <person name="Hutchinson M.I."/>
            <person name="Powell A.J."/>
            <person name="Barry K."/>
            <person name="Miller A.N."/>
            <person name="Grigoriev I.V."/>
            <person name="Debuchy R."/>
            <person name="Gladieux P."/>
            <person name="Hiltunen Thoren M."/>
            <person name="Johannesson H."/>
        </authorList>
    </citation>
    <scope>NUCLEOTIDE SEQUENCE</scope>
    <source>
        <strain evidence="3">CBS 314.62</strain>
    </source>
</reference>
<evidence type="ECO:0000313" key="3">
    <source>
        <dbReference type="EMBL" id="KAK3685147.1"/>
    </source>
</evidence>
<feature type="compositionally biased region" description="Basic and acidic residues" evidence="2">
    <location>
        <begin position="497"/>
        <end position="507"/>
    </location>
</feature>
<dbReference type="AlphaFoldDB" id="A0AAE0X4R4"/>